<accession>A0ABT9TW71</accession>
<evidence type="ECO:0000313" key="2">
    <source>
        <dbReference type="Proteomes" id="UP001229346"/>
    </source>
</evidence>
<dbReference type="RefSeq" id="WP_307201243.1">
    <property type="nucleotide sequence ID" value="NZ_JAUSST010000001.1"/>
</dbReference>
<dbReference type="EMBL" id="JAUSSU010000002">
    <property type="protein sequence ID" value="MDQ0111342.1"/>
    <property type="molecule type" value="Genomic_DNA"/>
</dbReference>
<protein>
    <submittedName>
        <fullName evidence="1">Uncharacterized protein</fullName>
    </submittedName>
</protein>
<comment type="caution">
    <text evidence="1">The sequence shown here is derived from an EMBL/GenBank/DDBJ whole genome shotgun (WGS) entry which is preliminary data.</text>
</comment>
<keyword evidence="2" id="KW-1185">Reference proteome</keyword>
<organism evidence="1 2">
    <name type="scientific">Paenibacillus harenae</name>
    <dbReference type="NCBI Taxonomy" id="306543"/>
    <lineage>
        <taxon>Bacteria</taxon>
        <taxon>Bacillati</taxon>
        <taxon>Bacillota</taxon>
        <taxon>Bacilli</taxon>
        <taxon>Bacillales</taxon>
        <taxon>Paenibacillaceae</taxon>
        <taxon>Paenibacillus</taxon>
    </lineage>
</organism>
<name>A0ABT9TW71_PAEHA</name>
<sequence length="106" mass="12247">MIKYGLDRVTELRFRAIKPSIERRDHQWMDITLRFELEADTPVPDDLIDFTALVICTHSGAIAQIVPQDEGCDCEYQFTVGEKEQITNFVMLPHIQEQIHKLSSLS</sequence>
<evidence type="ECO:0000313" key="1">
    <source>
        <dbReference type="EMBL" id="MDQ0111342.1"/>
    </source>
</evidence>
<reference evidence="1 2" key="1">
    <citation type="submission" date="2023-07" db="EMBL/GenBank/DDBJ databases">
        <title>Sorghum-associated microbial communities from plants grown in Nebraska, USA.</title>
        <authorList>
            <person name="Schachtman D."/>
        </authorList>
    </citation>
    <scope>NUCLEOTIDE SEQUENCE [LARGE SCALE GENOMIC DNA]</scope>
    <source>
        <strain evidence="1 2">CC482</strain>
    </source>
</reference>
<proteinExistence type="predicted"/>
<dbReference type="Proteomes" id="UP001229346">
    <property type="component" value="Unassembled WGS sequence"/>
</dbReference>
<gene>
    <name evidence="1" type="ORF">J2T15_000775</name>
</gene>